<dbReference type="AlphaFoldDB" id="A0A1W1BRL0"/>
<accession>A0A1W1BRL0</accession>
<dbReference type="EMBL" id="FPHC01000039">
    <property type="protein sequence ID" value="SFV56124.1"/>
    <property type="molecule type" value="Genomic_DNA"/>
</dbReference>
<proteinExistence type="predicted"/>
<protein>
    <submittedName>
        <fullName evidence="1">Uncharacterized protein</fullName>
    </submittedName>
</protein>
<organism evidence="1">
    <name type="scientific">hydrothermal vent metagenome</name>
    <dbReference type="NCBI Taxonomy" id="652676"/>
    <lineage>
        <taxon>unclassified sequences</taxon>
        <taxon>metagenomes</taxon>
        <taxon>ecological metagenomes</taxon>
    </lineage>
</organism>
<evidence type="ECO:0000313" key="1">
    <source>
        <dbReference type="EMBL" id="SFV56124.1"/>
    </source>
</evidence>
<reference evidence="1" key="1">
    <citation type="submission" date="2016-10" db="EMBL/GenBank/DDBJ databases">
        <authorList>
            <person name="de Groot N.N."/>
        </authorList>
    </citation>
    <scope>NUCLEOTIDE SEQUENCE</scope>
</reference>
<sequence>MIKMILLTLGITTTILFSNDMKIIEHNNHRDTKEVEIKDKIGTTCKVILTAPQNIVSTNCKRLTNSKGIKILCTSRNKICKTEEEIFHFIKNYNPNSVKKHKSLRQGMPYSEARELILDSGWQGKNQRWQDIPQSGEINEIYYDNGWREIEDCSGTGMAYCRFEFTNIKNETLVVITEGECIKTSSIKCEKYVANWSIE</sequence>
<gene>
    <name evidence="1" type="ORF">MNB_SV-6-1654</name>
</gene>
<name>A0A1W1BRL0_9ZZZZ</name>